<organism evidence="1 2">
    <name type="scientific">Gluconobacter japonicus</name>
    <dbReference type="NCBI Taxonomy" id="376620"/>
    <lineage>
        <taxon>Bacteria</taxon>
        <taxon>Pseudomonadati</taxon>
        <taxon>Pseudomonadota</taxon>
        <taxon>Alphaproteobacteria</taxon>
        <taxon>Acetobacterales</taxon>
        <taxon>Acetobacteraceae</taxon>
        <taxon>Gluconobacter</taxon>
    </lineage>
</organism>
<dbReference type="EMBL" id="BSNT01000013">
    <property type="protein sequence ID" value="GLQ58392.1"/>
    <property type="molecule type" value="Genomic_DNA"/>
</dbReference>
<keyword evidence="2" id="KW-1185">Reference proteome</keyword>
<accession>A0ABQ5WEJ6</accession>
<dbReference type="Proteomes" id="UP001156613">
    <property type="component" value="Unassembled WGS sequence"/>
</dbReference>
<evidence type="ECO:0000313" key="1">
    <source>
        <dbReference type="EMBL" id="GLQ58392.1"/>
    </source>
</evidence>
<reference evidence="2" key="1">
    <citation type="journal article" date="2019" name="Int. J. Syst. Evol. Microbiol.">
        <title>The Global Catalogue of Microorganisms (GCM) 10K type strain sequencing project: providing services to taxonomists for standard genome sequencing and annotation.</title>
        <authorList>
            <consortium name="The Broad Institute Genomics Platform"/>
            <consortium name="The Broad Institute Genome Sequencing Center for Infectious Disease"/>
            <person name="Wu L."/>
            <person name="Ma J."/>
        </authorList>
    </citation>
    <scope>NUCLEOTIDE SEQUENCE [LARGE SCALE GENOMIC DNA]</scope>
    <source>
        <strain evidence="2">NBRC 3271</strain>
    </source>
</reference>
<name>A0ABQ5WEJ6_GLUJA</name>
<protein>
    <submittedName>
        <fullName evidence="1">Uncharacterized protein</fullName>
    </submittedName>
</protein>
<gene>
    <name evidence="1" type="ORF">GCM10010937_01940</name>
</gene>
<comment type="caution">
    <text evidence="1">The sequence shown here is derived from an EMBL/GenBank/DDBJ whole genome shotgun (WGS) entry which is preliminary data.</text>
</comment>
<evidence type="ECO:0000313" key="2">
    <source>
        <dbReference type="Proteomes" id="UP001156613"/>
    </source>
</evidence>
<sequence length="89" mass="9875">MIEPMQQDFEIRVVCDVDRQNLGCDATVEPLDHPVRLRGIRSGSPTIDILTGFLEGVCSEARASVGQDMRDPERKGEVVPSVRTVFGFE</sequence>
<proteinExistence type="predicted"/>